<comment type="caution">
    <text evidence="3">The sequence shown here is derived from an EMBL/GenBank/DDBJ whole genome shotgun (WGS) entry which is preliminary data.</text>
</comment>
<proteinExistence type="predicted"/>
<organism evidence="3 4">
    <name type="scientific">Durusdinium trenchii</name>
    <dbReference type="NCBI Taxonomy" id="1381693"/>
    <lineage>
        <taxon>Eukaryota</taxon>
        <taxon>Sar</taxon>
        <taxon>Alveolata</taxon>
        <taxon>Dinophyceae</taxon>
        <taxon>Suessiales</taxon>
        <taxon>Symbiodiniaceae</taxon>
        <taxon>Durusdinium</taxon>
    </lineage>
</organism>
<dbReference type="Proteomes" id="UP001642484">
    <property type="component" value="Unassembled WGS sequence"/>
</dbReference>
<evidence type="ECO:0000313" key="4">
    <source>
        <dbReference type="Proteomes" id="UP001642484"/>
    </source>
</evidence>
<dbReference type="EMBL" id="CAXAMN010014335">
    <property type="protein sequence ID" value="CAK9043064.1"/>
    <property type="molecule type" value="Genomic_DNA"/>
</dbReference>
<keyword evidence="4" id="KW-1185">Reference proteome</keyword>
<dbReference type="EMBL" id="CAXAMN010014447">
    <property type="protein sequence ID" value="CAK9043473.1"/>
    <property type="molecule type" value="Genomic_DNA"/>
</dbReference>
<evidence type="ECO:0000313" key="2">
    <source>
        <dbReference type="EMBL" id="CAK9043064.1"/>
    </source>
</evidence>
<protein>
    <submittedName>
        <fullName evidence="3">Uncharacterized protein</fullName>
    </submittedName>
</protein>
<name>A0ABP0LXI8_9DINO</name>
<evidence type="ECO:0000313" key="3">
    <source>
        <dbReference type="EMBL" id="CAK9043473.1"/>
    </source>
</evidence>
<sequence length="140" mass="16086">MGGKTTGEQVDVPEPPKPLSDGAIRSRLNRLLKRRANGSSLVPEEVLVDWESEDTRNTIKKMFEKAGYDKELFIRKVKRVYQEISENSFETNWEFLSVEDMKEKGWKSIYGEGWLYWTLVSTKGQQKKLGFADQASACFA</sequence>
<feature type="region of interest" description="Disordered" evidence="1">
    <location>
        <begin position="1"/>
        <end position="22"/>
    </location>
</feature>
<evidence type="ECO:0000256" key="1">
    <source>
        <dbReference type="SAM" id="MobiDB-lite"/>
    </source>
</evidence>
<gene>
    <name evidence="2" type="ORF">CCMP2556_LOCUS22843</name>
    <name evidence="3" type="ORF">CCMP2556_LOCUS23007</name>
</gene>
<accession>A0ABP0LXI8</accession>
<reference evidence="3 4" key="1">
    <citation type="submission" date="2024-02" db="EMBL/GenBank/DDBJ databases">
        <authorList>
            <person name="Chen Y."/>
            <person name="Shah S."/>
            <person name="Dougan E. K."/>
            <person name="Thang M."/>
            <person name="Chan C."/>
        </authorList>
    </citation>
    <scope>NUCLEOTIDE SEQUENCE [LARGE SCALE GENOMIC DNA]</scope>
</reference>